<dbReference type="EC" id="3.1.1.29" evidence="1"/>
<keyword evidence="6" id="KW-1185">Reference proteome</keyword>
<evidence type="ECO:0000256" key="2">
    <source>
        <dbReference type="ARBA" id="ARBA00038225"/>
    </source>
</evidence>
<feature type="domain" description="Prokaryotic-type class I peptide chain release factors" evidence="5">
    <location>
        <begin position="43"/>
        <end position="59"/>
    </location>
</feature>
<dbReference type="Proteomes" id="UP000694865">
    <property type="component" value="Unplaced"/>
</dbReference>
<dbReference type="InterPro" id="IPR000352">
    <property type="entry name" value="Pep_chain_release_fac_I"/>
</dbReference>
<dbReference type="Gene3D" id="3.30.160.20">
    <property type="match status" value="1"/>
</dbReference>
<proteinExistence type="inferred from homology"/>
<evidence type="ECO:0000313" key="7">
    <source>
        <dbReference type="RefSeq" id="XP_006818448.1"/>
    </source>
</evidence>
<dbReference type="Pfam" id="PF00472">
    <property type="entry name" value="RF-1"/>
    <property type="match status" value="1"/>
</dbReference>
<evidence type="ECO:0000259" key="5">
    <source>
        <dbReference type="PROSITE" id="PS00745"/>
    </source>
</evidence>
<evidence type="ECO:0000313" key="6">
    <source>
        <dbReference type="Proteomes" id="UP000694865"/>
    </source>
</evidence>
<comment type="similarity">
    <text evidence="2">Belongs to the prokaryotic/mitochondrial release factor family. Mitochondrion-specific ribosomal protein mL62 subfamily.</text>
</comment>
<dbReference type="InterPro" id="IPR052104">
    <property type="entry name" value="Mito_Release_Factor_mL62"/>
</dbReference>
<accession>A0ABM0MEK7</accession>
<dbReference type="RefSeq" id="XP_006818448.1">
    <property type="nucleotide sequence ID" value="XM_006818385.1"/>
</dbReference>
<sequence>MSENEHHNVADNYVVCDTFSETADITFFTPGGYKHKLTISYSRSSGPGGQNVNKVNSKVDVRFNVQSAEWIPQNLRNKILEKFKTKINAKGELIVTSDSTRAQIRNLRDCMQKIRDIIEEANKKPKPLSDKDRATIRMRAERYHRERLRLKKIHSVKKDDRHVYLD</sequence>
<name>A0ABM0MEK7_SACKO</name>
<organism evidence="6 7">
    <name type="scientific">Saccoglossus kowalevskii</name>
    <name type="common">Acorn worm</name>
    <dbReference type="NCBI Taxonomy" id="10224"/>
    <lineage>
        <taxon>Eukaryota</taxon>
        <taxon>Metazoa</taxon>
        <taxon>Hemichordata</taxon>
        <taxon>Enteropneusta</taxon>
        <taxon>Harrimaniidae</taxon>
        <taxon>Saccoglossus</taxon>
    </lineage>
</organism>
<dbReference type="GeneID" id="102804934"/>
<evidence type="ECO:0000256" key="1">
    <source>
        <dbReference type="ARBA" id="ARBA00013260"/>
    </source>
</evidence>
<dbReference type="PROSITE" id="PS00745">
    <property type="entry name" value="RF_PROK_I"/>
    <property type="match status" value="1"/>
</dbReference>
<dbReference type="SUPFAM" id="SSF110916">
    <property type="entry name" value="Peptidyl-tRNA hydrolase domain-like"/>
    <property type="match status" value="1"/>
</dbReference>
<evidence type="ECO:0000256" key="3">
    <source>
        <dbReference type="ARBA" id="ARBA00039441"/>
    </source>
</evidence>
<evidence type="ECO:0000256" key="4">
    <source>
        <dbReference type="ARBA" id="ARBA00041531"/>
    </source>
</evidence>
<protein>
    <recommendedName>
        <fullName evidence="3">Large ribosomal subunit protein mL62</fullName>
        <ecNumber evidence="1">3.1.1.29</ecNumber>
    </recommendedName>
    <alternativeName>
        <fullName evidence="4">Peptidyl-tRNA hydrolase ICT1, mitochondrial</fullName>
    </alternativeName>
</protein>
<dbReference type="PANTHER" id="PTHR11075">
    <property type="entry name" value="PEPTIDE CHAIN RELEASE FACTOR"/>
    <property type="match status" value="1"/>
</dbReference>
<gene>
    <name evidence="7" type="primary">LOC102804934</name>
</gene>
<reference evidence="7" key="1">
    <citation type="submission" date="2025-08" db="UniProtKB">
        <authorList>
            <consortium name="RefSeq"/>
        </authorList>
    </citation>
    <scope>IDENTIFICATION</scope>
    <source>
        <tissue evidence="7">Testes</tissue>
    </source>
</reference>
<dbReference type="PANTHER" id="PTHR11075:SF54">
    <property type="entry name" value="LARGE RIBOSOMAL SUBUNIT PROTEIN ML62"/>
    <property type="match status" value="1"/>
</dbReference>